<dbReference type="Pfam" id="PF11367">
    <property type="entry name" value="Tail_completion_gp17"/>
    <property type="match status" value="1"/>
</dbReference>
<reference evidence="1 2" key="1">
    <citation type="submission" date="2016-09" db="EMBL/GenBank/DDBJ databases">
        <title>Complete genome sequence of Deltia acidovorans CM13 isolated from murine proximal colonic tissue.</title>
        <authorList>
            <person name="Saffarian A."/>
        </authorList>
    </citation>
    <scope>NUCLEOTIDE SEQUENCE [LARGE SCALE GENOMIC DNA]</scope>
    <source>
        <strain evidence="1 2">CM13</strain>
    </source>
</reference>
<organism evidence="1 2">
    <name type="scientific">Delftia tsuruhatensis</name>
    <dbReference type="NCBI Taxonomy" id="180282"/>
    <lineage>
        <taxon>Bacteria</taxon>
        <taxon>Pseudomonadati</taxon>
        <taxon>Pseudomonadota</taxon>
        <taxon>Betaproteobacteria</taxon>
        <taxon>Burkholderiales</taxon>
        <taxon>Comamonadaceae</taxon>
        <taxon>Delftia</taxon>
    </lineage>
</organism>
<evidence type="ECO:0000313" key="1">
    <source>
        <dbReference type="EMBL" id="AOV02381.1"/>
    </source>
</evidence>
<evidence type="ECO:0008006" key="3">
    <source>
        <dbReference type="Google" id="ProtNLM"/>
    </source>
</evidence>
<gene>
    <name evidence="1" type="ORF">BI380_14070</name>
</gene>
<evidence type="ECO:0000313" key="2">
    <source>
        <dbReference type="Proteomes" id="UP000095607"/>
    </source>
</evidence>
<dbReference type="RefSeq" id="WP_046241393.1">
    <property type="nucleotide sequence ID" value="NZ_CBCSDN010000064.1"/>
</dbReference>
<dbReference type="InterPro" id="IPR021508">
    <property type="entry name" value="Gp17-like"/>
</dbReference>
<keyword evidence="2" id="KW-1185">Reference proteome</keyword>
<dbReference type="EMBL" id="CP017420">
    <property type="protein sequence ID" value="AOV02381.1"/>
    <property type="molecule type" value="Genomic_DNA"/>
</dbReference>
<dbReference type="Proteomes" id="UP000095607">
    <property type="component" value="Chromosome"/>
</dbReference>
<accession>A0ABM6E4J0</accession>
<name>A0ABM6E4J0_9BURK</name>
<protein>
    <recommendedName>
        <fullName evidence="3">DUF3168 domain-containing protein</fullName>
    </recommendedName>
</protein>
<sequence>MTPPIFAAVNVPAVQALLKTGSGPLRFYLFGMAPQDVAYPYAVWRQISGTPENYIGDRPDVDTFTLQVEVYANPAQGPAVTRQISAALATAIEGHAHVTFWMGEDRDPDTKSYVSRFQCDWWVNRS</sequence>
<proteinExistence type="predicted"/>